<dbReference type="GeneID" id="19969716"/>
<dbReference type="InterPro" id="IPR050321">
    <property type="entry name" value="Glycosyltr_2/OpgH_subfam"/>
</dbReference>
<feature type="transmembrane region" description="Helical" evidence="7">
    <location>
        <begin position="621"/>
        <end position="639"/>
    </location>
</feature>
<name>W2S592_CYPE1</name>
<organism evidence="9 10">
    <name type="scientific">Cyphellophora europaea (strain CBS 101466)</name>
    <name type="common">Phialophora europaea</name>
    <dbReference type="NCBI Taxonomy" id="1220924"/>
    <lineage>
        <taxon>Eukaryota</taxon>
        <taxon>Fungi</taxon>
        <taxon>Dikarya</taxon>
        <taxon>Ascomycota</taxon>
        <taxon>Pezizomycotina</taxon>
        <taxon>Eurotiomycetes</taxon>
        <taxon>Chaetothyriomycetidae</taxon>
        <taxon>Chaetothyriales</taxon>
        <taxon>Cyphellophoraceae</taxon>
        <taxon>Cyphellophora</taxon>
    </lineage>
</organism>
<dbReference type="GO" id="GO:0016020">
    <property type="term" value="C:membrane"/>
    <property type="evidence" value="ECO:0007669"/>
    <property type="project" value="UniProtKB-SubCell"/>
</dbReference>
<dbReference type="PANTHER" id="PTHR43867">
    <property type="entry name" value="CELLULOSE SYNTHASE CATALYTIC SUBUNIT A [UDP-FORMING]"/>
    <property type="match status" value="1"/>
</dbReference>
<proteinExistence type="predicted"/>
<dbReference type="eggNOG" id="ENOG502QVIM">
    <property type="taxonomic scope" value="Eukaryota"/>
</dbReference>
<evidence type="ECO:0000256" key="7">
    <source>
        <dbReference type="SAM" id="Phobius"/>
    </source>
</evidence>
<dbReference type="VEuPathDB" id="FungiDB:HMPREF1541_02377"/>
<reference evidence="9 10" key="1">
    <citation type="submission" date="2013-03" db="EMBL/GenBank/DDBJ databases">
        <title>The Genome Sequence of Phialophora europaea CBS 101466.</title>
        <authorList>
            <consortium name="The Broad Institute Genomics Platform"/>
            <person name="Cuomo C."/>
            <person name="de Hoog S."/>
            <person name="Gorbushina A."/>
            <person name="Walker B."/>
            <person name="Young S.K."/>
            <person name="Zeng Q."/>
            <person name="Gargeya S."/>
            <person name="Fitzgerald M."/>
            <person name="Haas B."/>
            <person name="Abouelleil A."/>
            <person name="Allen A.W."/>
            <person name="Alvarado L."/>
            <person name="Arachchi H.M."/>
            <person name="Berlin A.M."/>
            <person name="Chapman S.B."/>
            <person name="Gainer-Dewar J."/>
            <person name="Goldberg J."/>
            <person name="Griggs A."/>
            <person name="Gujja S."/>
            <person name="Hansen M."/>
            <person name="Howarth C."/>
            <person name="Imamovic A."/>
            <person name="Ireland A."/>
            <person name="Larimer J."/>
            <person name="McCowan C."/>
            <person name="Murphy C."/>
            <person name="Pearson M."/>
            <person name="Poon T.W."/>
            <person name="Priest M."/>
            <person name="Roberts A."/>
            <person name="Saif S."/>
            <person name="Shea T."/>
            <person name="Sisk P."/>
            <person name="Sykes S."/>
            <person name="Wortman J."/>
            <person name="Nusbaum C."/>
            <person name="Birren B."/>
        </authorList>
    </citation>
    <scope>NUCLEOTIDE SEQUENCE [LARGE SCALE GENOMIC DNA]</scope>
    <source>
        <strain evidence="9 10">CBS 101466</strain>
    </source>
</reference>
<sequence length="644" mass="72065">MATLLNGIAASDSSKIPNRPVNGYDIQSYAPRPPSAISKLGPLIAAIQLSSVVSYLYYLCKASHGSKLVVPRLFFAAQVIEFFSVISDLFVSLTGQLLCKNESRPRRRLHGDNVPAVDVIITTCKEDTDTVMDTVRAAATLDWPANKLRVLISDDGPDPELKAQIEQLQERYPSVHYYSRPKIPGKHHGFKAGNVNQAIRHLASEKLRQFAAQYVGILDADMIPDKMWLRALVPHMLIDPELAMITSPQDFYNIPLNDPLHENLILQHEAEQSLRDKMGAAWCPGSGFVFYRPAWEKIGGFSETSMCDDVLFGWTLNGKGYRTAAISERLQSGQQPSNFVDHIKQRRRWTVGGMRNARELGYGTDAKLLGNSTPWQKLAAFNQLPKPFIGTIGKAFVWTVVFFSLLSGQPVVGSTSKSELAKILILYAVFVVASRVAEYMLALGFGIQNIRRRQIVATWQGMHLAKACIQEMMPSSVGGASLGFLVTGQKNATDIGLGERDPTQRPRMLERIRRLHKIEGVLNHLWFFLTMISLFSMQAIRLYSKTTSGTLLHAMIVSGLFPGLRLENLMAFLSPIRYIMFPPTEKPRVSYLTEDPDTGFRRPLVWERGAKFTRGMYVWEAWYLVATAWAVYAAYAVAIEADMV</sequence>
<evidence type="ECO:0000313" key="10">
    <source>
        <dbReference type="Proteomes" id="UP000030752"/>
    </source>
</evidence>
<evidence type="ECO:0000256" key="6">
    <source>
        <dbReference type="ARBA" id="ARBA00023136"/>
    </source>
</evidence>
<keyword evidence="6 7" id="KW-0472">Membrane</keyword>
<evidence type="ECO:0000256" key="1">
    <source>
        <dbReference type="ARBA" id="ARBA00004141"/>
    </source>
</evidence>
<evidence type="ECO:0000256" key="4">
    <source>
        <dbReference type="ARBA" id="ARBA00022692"/>
    </source>
</evidence>
<dbReference type="HOGENOM" id="CLU_016061_1_0_1"/>
<feature type="transmembrane region" description="Helical" evidence="7">
    <location>
        <begin position="424"/>
        <end position="445"/>
    </location>
</feature>
<evidence type="ECO:0000256" key="5">
    <source>
        <dbReference type="ARBA" id="ARBA00022989"/>
    </source>
</evidence>
<dbReference type="RefSeq" id="XP_008714954.1">
    <property type="nucleotide sequence ID" value="XM_008716732.1"/>
</dbReference>
<keyword evidence="3" id="KW-0808">Transferase</keyword>
<dbReference type="Proteomes" id="UP000030752">
    <property type="component" value="Unassembled WGS sequence"/>
</dbReference>
<feature type="transmembrane region" description="Helical" evidence="7">
    <location>
        <begin position="552"/>
        <end position="573"/>
    </location>
</feature>
<dbReference type="InterPro" id="IPR001173">
    <property type="entry name" value="Glyco_trans_2-like"/>
</dbReference>
<dbReference type="SUPFAM" id="SSF53448">
    <property type="entry name" value="Nucleotide-diphospho-sugar transferases"/>
    <property type="match status" value="1"/>
</dbReference>
<dbReference type="OrthoDB" id="72851at2759"/>
<evidence type="ECO:0000256" key="2">
    <source>
        <dbReference type="ARBA" id="ARBA00022676"/>
    </source>
</evidence>
<dbReference type="CDD" id="cd06421">
    <property type="entry name" value="CESA_CelA_like"/>
    <property type="match status" value="1"/>
</dbReference>
<accession>W2S592</accession>
<evidence type="ECO:0000256" key="3">
    <source>
        <dbReference type="ARBA" id="ARBA00022679"/>
    </source>
</evidence>
<feature type="transmembrane region" description="Helical" evidence="7">
    <location>
        <begin position="521"/>
        <end position="540"/>
    </location>
</feature>
<keyword evidence="5 7" id="KW-1133">Transmembrane helix</keyword>
<dbReference type="AlphaFoldDB" id="W2S592"/>
<gene>
    <name evidence="9" type="ORF">HMPREF1541_02377</name>
</gene>
<dbReference type="STRING" id="1220924.W2S592"/>
<dbReference type="Gene3D" id="3.90.550.10">
    <property type="entry name" value="Spore Coat Polysaccharide Biosynthesis Protein SpsA, Chain A"/>
    <property type="match status" value="1"/>
</dbReference>
<keyword evidence="2" id="KW-0328">Glycosyltransferase</keyword>
<dbReference type="EMBL" id="KB822718">
    <property type="protein sequence ID" value="ETN43218.1"/>
    <property type="molecule type" value="Genomic_DNA"/>
</dbReference>
<comment type="subcellular location">
    <subcellularLocation>
        <location evidence="1">Membrane</location>
        <topology evidence="1">Multi-pass membrane protein</topology>
    </subcellularLocation>
</comment>
<dbReference type="InParanoid" id="W2S592"/>
<keyword evidence="4 7" id="KW-0812">Transmembrane</keyword>
<keyword evidence="10" id="KW-1185">Reference proteome</keyword>
<evidence type="ECO:0000313" key="9">
    <source>
        <dbReference type="EMBL" id="ETN43218.1"/>
    </source>
</evidence>
<dbReference type="InterPro" id="IPR029044">
    <property type="entry name" value="Nucleotide-diphossugar_trans"/>
</dbReference>
<feature type="domain" description="Glycosyltransferase 2-like" evidence="8">
    <location>
        <begin position="215"/>
        <end position="407"/>
    </location>
</feature>
<protein>
    <recommendedName>
        <fullName evidence="8">Glycosyltransferase 2-like domain-containing protein</fullName>
    </recommendedName>
</protein>
<dbReference type="Pfam" id="PF13632">
    <property type="entry name" value="Glyco_trans_2_3"/>
    <property type="match status" value="1"/>
</dbReference>
<dbReference type="PANTHER" id="PTHR43867:SF2">
    <property type="entry name" value="CELLULOSE SYNTHASE CATALYTIC SUBUNIT A [UDP-FORMING]"/>
    <property type="match status" value="1"/>
</dbReference>
<dbReference type="GO" id="GO:0016757">
    <property type="term" value="F:glycosyltransferase activity"/>
    <property type="evidence" value="ECO:0007669"/>
    <property type="project" value="UniProtKB-KW"/>
</dbReference>
<evidence type="ECO:0000259" key="8">
    <source>
        <dbReference type="Pfam" id="PF13632"/>
    </source>
</evidence>